<feature type="non-terminal residue" evidence="3">
    <location>
        <position position="45"/>
    </location>
</feature>
<name>X0VLS7_9ZZZZ</name>
<accession>X0VLS7</accession>
<protein>
    <recommendedName>
        <fullName evidence="2">Aminotransferase class V domain-containing protein</fullName>
    </recommendedName>
</protein>
<reference evidence="3" key="1">
    <citation type="journal article" date="2014" name="Front. Microbiol.">
        <title>High frequency of phylogenetically diverse reductive dehalogenase-homologous genes in deep subseafloor sedimentary metagenomes.</title>
        <authorList>
            <person name="Kawai M."/>
            <person name="Futagami T."/>
            <person name="Toyoda A."/>
            <person name="Takaki Y."/>
            <person name="Nishi S."/>
            <person name="Hori S."/>
            <person name="Arai W."/>
            <person name="Tsubouchi T."/>
            <person name="Morono Y."/>
            <person name="Uchiyama I."/>
            <person name="Ito T."/>
            <person name="Fujiyama A."/>
            <person name="Inagaki F."/>
            <person name="Takami H."/>
        </authorList>
    </citation>
    <scope>NUCLEOTIDE SEQUENCE</scope>
    <source>
        <strain evidence="3">Expedition CK06-06</strain>
    </source>
</reference>
<dbReference type="EMBL" id="BARS01023497">
    <property type="protein sequence ID" value="GAG12147.1"/>
    <property type="molecule type" value="Genomic_DNA"/>
</dbReference>
<proteinExistence type="predicted"/>
<dbReference type="Pfam" id="PF00266">
    <property type="entry name" value="Aminotran_5"/>
    <property type="match status" value="1"/>
</dbReference>
<dbReference type="InterPro" id="IPR015424">
    <property type="entry name" value="PyrdxlP-dep_Trfase"/>
</dbReference>
<dbReference type="SUPFAM" id="SSF53383">
    <property type="entry name" value="PLP-dependent transferases"/>
    <property type="match status" value="1"/>
</dbReference>
<feature type="domain" description="Aminotransferase class V" evidence="2">
    <location>
        <begin position="5"/>
        <end position="44"/>
    </location>
</feature>
<evidence type="ECO:0000259" key="2">
    <source>
        <dbReference type="Pfam" id="PF00266"/>
    </source>
</evidence>
<dbReference type="InterPro" id="IPR000192">
    <property type="entry name" value="Aminotrans_V_dom"/>
</dbReference>
<gene>
    <name evidence="3" type="ORF">S01H1_37416</name>
</gene>
<sequence>MTHSIYLDNSATTPTAPEVVEAMSPYFSASYGNASSLHSLGREAR</sequence>
<dbReference type="Gene3D" id="3.90.1150.10">
    <property type="entry name" value="Aspartate Aminotransferase, domain 1"/>
    <property type="match status" value="1"/>
</dbReference>
<dbReference type="PANTHER" id="PTHR11601:SF34">
    <property type="entry name" value="CYSTEINE DESULFURASE"/>
    <property type="match status" value="1"/>
</dbReference>
<organism evidence="3">
    <name type="scientific">marine sediment metagenome</name>
    <dbReference type="NCBI Taxonomy" id="412755"/>
    <lineage>
        <taxon>unclassified sequences</taxon>
        <taxon>metagenomes</taxon>
        <taxon>ecological metagenomes</taxon>
    </lineage>
</organism>
<dbReference type="InterPro" id="IPR015422">
    <property type="entry name" value="PyrdxlP-dep_Trfase_small"/>
</dbReference>
<dbReference type="AlphaFoldDB" id="X0VLS7"/>
<evidence type="ECO:0000256" key="1">
    <source>
        <dbReference type="ARBA" id="ARBA00001933"/>
    </source>
</evidence>
<comment type="caution">
    <text evidence="3">The sequence shown here is derived from an EMBL/GenBank/DDBJ whole genome shotgun (WGS) entry which is preliminary data.</text>
</comment>
<dbReference type="Gene3D" id="1.10.260.50">
    <property type="match status" value="1"/>
</dbReference>
<dbReference type="PANTHER" id="PTHR11601">
    <property type="entry name" value="CYSTEINE DESULFURYLASE FAMILY MEMBER"/>
    <property type="match status" value="1"/>
</dbReference>
<evidence type="ECO:0000313" key="3">
    <source>
        <dbReference type="EMBL" id="GAG12147.1"/>
    </source>
</evidence>
<comment type="cofactor">
    <cofactor evidence="1">
        <name>pyridoxal 5'-phosphate</name>
        <dbReference type="ChEBI" id="CHEBI:597326"/>
    </cofactor>
</comment>